<feature type="binding site" evidence="9">
    <location>
        <position position="186"/>
    </location>
    <ligand>
        <name>S-adenosyl-L-methionine</name>
        <dbReference type="ChEBI" id="CHEBI:59789"/>
    </ligand>
</feature>
<keyword evidence="3 9" id="KW-0698">rRNA processing</keyword>
<evidence type="ECO:0000256" key="3">
    <source>
        <dbReference type="ARBA" id="ARBA00022552"/>
    </source>
</evidence>
<evidence type="ECO:0000256" key="6">
    <source>
        <dbReference type="ARBA" id="ARBA00022691"/>
    </source>
</evidence>
<comment type="caution">
    <text evidence="10">The sequence shown here is derived from an EMBL/GenBank/DDBJ whole genome shotgun (WGS) entry which is preliminary data.</text>
</comment>
<organism evidence="10">
    <name type="scientific">Ignisphaera aggregans</name>
    <dbReference type="NCBI Taxonomy" id="334771"/>
    <lineage>
        <taxon>Archaea</taxon>
        <taxon>Thermoproteota</taxon>
        <taxon>Thermoprotei</taxon>
        <taxon>Desulfurococcales</taxon>
        <taxon>Desulfurococcaceae</taxon>
        <taxon>Ignisphaera</taxon>
    </lineage>
</organism>
<gene>
    <name evidence="9" type="primary">nep1</name>
    <name evidence="10" type="ORF">ENO77_03230</name>
</gene>
<dbReference type="InterPro" id="IPR005304">
    <property type="entry name" value="Rbsml_bgen_MeTrfase_EMG1/NEP1"/>
</dbReference>
<proteinExistence type="inferred from homology"/>
<dbReference type="PANTHER" id="PTHR12636:SF5">
    <property type="entry name" value="RIBOSOMAL RNA SMALL SUBUNIT METHYLTRANSFERASE NEP1"/>
    <property type="match status" value="1"/>
</dbReference>
<evidence type="ECO:0000256" key="2">
    <source>
        <dbReference type="ARBA" id="ARBA00022517"/>
    </source>
</evidence>
<name>A0A7C2ZM49_9CREN</name>
<dbReference type="EC" id="2.1.1.-" evidence="9"/>
<feature type="site" description="Interaction with substrate rRNA" evidence="9">
    <location>
        <position position="103"/>
    </location>
</feature>
<dbReference type="Gene3D" id="3.40.1280.10">
    <property type="match status" value="1"/>
</dbReference>
<evidence type="ECO:0000256" key="8">
    <source>
        <dbReference type="ARBA" id="ARBA00022884"/>
    </source>
</evidence>
<dbReference type="GO" id="GO:0019843">
    <property type="term" value="F:rRNA binding"/>
    <property type="evidence" value="ECO:0007669"/>
    <property type="project" value="UniProtKB-UniRule"/>
</dbReference>
<feature type="binding site" evidence="9">
    <location>
        <position position="191"/>
    </location>
    <ligand>
        <name>S-adenosyl-L-methionine</name>
        <dbReference type="ChEBI" id="CHEBI:59789"/>
    </ligand>
</feature>
<dbReference type="AlphaFoldDB" id="A0A7C2ZM49"/>
<evidence type="ECO:0000256" key="1">
    <source>
        <dbReference type="ARBA" id="ARBA00008115"/>
    </source>
</evidence>
<comment type="subunit">
    <text evidence="9">Homodimer.</text>
</comment>
<dbReference type="PANTHER" id="PTHR12636">
    <property type="entry name" value="NEP1/MRA1"/>
    <property type="match status" value="1"/>
</dbReference>
<feature type="site" description="Interaction with substrate rRNA" evidence="9">
    <location>
        <position position="110"/>
    </location>
</feature>
<dbReference type="InterPro" id="IPR023503">
    <property type="entry name" value="Ribosome_NEP1_arc"/>
</dbReference>
<evidence type="ECO:0000256" key="4">
    <source>
        <dbReference type="ARBA" id="ARBA00022603"/>
    </source>
</evidence>
<keyword evidence="5 9" id="KW-0808">Transferase</keyword>
<keyword evidence="7 9" id="KW-0699">rRNA-binding</keyword>
<comment type="catalytic activity">
    <reaction evidence="9">
        <text>a pseudouridine in rRNA + S-adenosyl-L-methionine = an N(1)-methylpseudouridine in rRNA + S-adenosyl-L-homocysteine + H(+)</text>
        <dbReference type="Rhea" id="RHEA:46696"/>
        <dbReference type="Rhea" id="RHEA-COMP:11634"/>
        <dbReference type="Rhea" id="RHEA-COMP:13933"/>
        <dbReference type="ChEBI" id="CHEBI:15378"/>
        <dbReference type="ChEBI" id="CHEBI:57856"/>
        <dbReference type="ChEBI" id="CHEBI:59789"/>
        <dbReference type="ChEBI" id="CHEBI:65314"/>
        <dbReference type="ChEBI" id="CHEBI:74890"/>
    </reaction>
</comment>
<keyword evidence="2 9" id="KW-0690">Ribosome biogenesis</keyword>
<dbReference type="CDD" id="cd18088">
    <property type="entry name" value="Nep1-like"/>
    <property type="match status" value="1"/>
</dbReference>
<sequence>MKPLNIVLIEAGLELVPKEIQHHPAVVKSARRKHKKPFEVLLDISLHYSAMKELDKWYKRGRPDIVHICLLNALSSPLNITGLLRVYVHTINNSIIYIDPAVRLPRNYDRFVGLMEQLLVLGKVPPDSEKPLMWVESASLTEFLRRRRVDSAILMHEQGARIPLREFGKKCARLMNEDKEVYVFVGAFQRGEFEEEVFSLINERFSIFDRPLDAWVVVSRVIESVEIALGIC</sequence>
<evidence type="ECO:0000256" key="9">
    <source>
        <dbReference type="HAMAP-Rule" id="MF_00554"/>
    </source>
</evidence>
<feature type="binding site" evidence="9">
    <location>
        <begin position="207"/>
        <end position="212"/>
    </location>
    <ligand>
        <name>S-adenosyl-L-methionine</name>
        <dbReference type="ChEBI" id="CHEBI:59789"/>
    </ligand>
</feature>
<dbReference type="GO" id="GO:0070037">
    <property type="term" value="F:rRNA (pseudouridine) methyltransferase activity"/>
    <property type="evidence" value="ECO:0007669"/>
    <property type="project" value="UniProtKB-UniRule"/>
</dbReference>
<reference evidence="10" key="1">
    <citation type="journal article" date="2020" name="mSystems">
        <title>Genome- and Community-Level Interaction Insights into Carbon Utilization and Element Cycling Functions of Hydrothermarchaeota in Hydrothermal Sediment.</title>
        <authorList>
            <person name="Zhou Z."/>
            <person name="Liu Y."/>
            <person name="Xu W."/>
            <person name="Pan J."/>
            <person name="Luo Z.H."/>
            <person name="Li M."/>
        </authorList>
    </citation>
    <scope>NUCLEOTIDE SEQUENCE [LARGE SCALE GENOMIC DNA]</scope>
    <source>
        <strain evidence="10">SpSt-16</strain>
    </source>
</reference>
<evidence type="ECO:0000256" key="5">
    <source>
        <dbReference type="ARBA" id="ARBA00022679"/>
    </source>
</evidence>
<dbReference type="HAMAP" id="MF_00554">
    <property type="entry name" value="NEP1"/>
    <property type="match status" value="1"/>
</dbReference>
<dbReference type="Pfam" id="PF03587">
    <property type="entry name" value="EMG1"/>
    <property type="match status" value="1"/>
</dbReference>
<comment type="similarity">
    <text evidence="1 9">Belongs to the class IV-like SAM-binding methyltransferase superfamily. RNA methyltransferase NEP1 family.</text>
</comment>
<keyword evidence="8 9" id="KW-0694">RNA-binding</keyword>
<dbReference type="InterPro" id="IPR029026">
    <property type="entry name" value="tRNA_m1G_MTases_N"/>
</dbReference>
<evidence type="ECO:0000256" key="7">
    <source>
        <dbReference type="ARBA" id="ARBA00022730"/>
    </source>
</evidence>
<comment type="function">
    <text evidence="9">Methyltransferase involved in ribosomal biogenesis. Specifically catalyzes the N1-methylation of the pseudouridine corresponding to position 914 in M.jannaschii 16S rRNA.</text>
</comment>
<dbReference type="GO" id="GO:0070475">
    <property type="term" value="P:rRNA base methylation"/>
    <property type="evidence" value="ECO:0007669"/>
    <property type="project" value="InterPro"/>
</dbReference>
<feature type="site" description="Stabilizes Arg-xx" evidence="9">
    <location>
        <position position="64"/>
    </location>
</feature>
<protein>
    <recommendedName>
        <fullName evidence="9">Ribosomal RNA small subunit methyltransferase Nep1</fullName>
        <ecNumber evidence="9">2.1.1.-</ecNumber>
    </recommendedName>
    <alternativeName>
        <fullName evidence="9">16S rRNA (pseudouridine-N1-)-methyltransferase Nep1</fullName>
    </alternativeName>
</protein>
<dbReference type="InterPro" id="IPR029028">
    <property type="entry name" value="Alpha/beta_knot_MTases"/>
</dbReference>
<evidence type="ECO:0000313" key="10">
    <source>
        <dbReference type="EMBL" id="HEW53162.1"/>
    </source>
</evidence>
<dbReference type="SUPFAM" id="SSF75217">
    <property type="entry name" value="alpha/beta knot"/>
    <property type="match status" value="1"/>
</dbReference>
<feature type="site" description="Interaction with substrate rRNA" evidence="9">
    <location>
        <position position="106"/>
    </location>
</feature>
<dbReference type="EMBL" id="DSGT01000009">
    <property type="protein sequence ID" value="HEW53162.1"/>
    <property type="molecule type" value="Genomic_DNA"/>
</dbReference>
<keyword evidence="4 9" id="KW-0489">Methyltransferase</keyword>
<keyword evidence="6 9" id="KW-0949">S-adenosyl-L-methionine</keyword>
<accession>A0A7C2ZM49</accession>
<feature type="site" description="Interaction with substrate rRNA" evidence="9">
    <location>
        <position position="62"/>
    </location>
</feature>